<proteinExistence type="evidence at transcript level"/>
<comment type="similarity">
    <text evidence="2 6">Belongs to the anoctamin family.</text>
</comment>
<evidence type="ECO:0000256" key="4">
    <source>
        <dbReference type="ARBA" id="ARBA00022989"/>
    </source>
</evidence>
<evidence type="ECO:0000256" key="7">
    <source>
        <dbReference type="SAM" id="SignalP"/>
    </source>
</evidence>
<name>F1LEB9_ASCSU</name>
<accession>F1LEB9</accession>
<feature type="domain" description="Anoctamin transmembrane" evidence="8">
    <location>
        <begin position="41"/>
        <end position="141"/>
    </location>
</feature>
<evidence type="ECO:0000256" key="2">
    <source>
        <dbReference type="ARBA" id="ARBA00009671"/>
    </source>
</evidence>
<reference evidence="9" key="1">
    <citation type="journal article" date="2011" name="Genome Res.">
        <title>Deep small RNA sequencing from the nematode Ascaris reveals conservation, functional diversification, and novel developmental profiles.</title>
        <authorList>
            <person name="Wang J."/>
            <person name="Czech B."/>
            <person name="Crunk A."/>
            <person name="Wallace A."/>
            <person name="Mitreva M."/>
            <person name="Hannon G.J."/>
            <person name="Davis R.E."/>
        </authorList>
    </citation>
    <scope>NUCLEOTIDE SEQUENCE</scope>
</reference>
<sequence>MRLWYLWISIGTSSTLAYVDQTSTKILQRCRISLFYDFNEDFPLAPLLALVIGLIDIRIDARRLVWFNRRPVAFIATNIGVWNAIVNFIQYFAVITNAFIVAFTSNFCNESIFSSKEGDCSTQTRLLIALIFQNTVFASKFHSLLVSFQRCHLVSD</sequence>
<evidence type="ECO:0000259" key="8">
    <source>
        <dbReference type="Pfam" id="PF04547"/>
    </source>
</evidence>
<comment type="caution">
    <text evidence="6">Lacks conserved residue(s) required for the propagation of feature annotation.</text>
</comment>
<dbReference type="GO" id="GO:0005254">
    <property type="term" value="F:chloride channel activity"/>
    <property type="evidence" value="ECO:0007669"/>
    <property type="project" value="TreeGrafter"/>
</dbReference>
<feature type="chain" id="PRO_5003265918" description="Anoctamin" evidence="7">
    <location>
        <begin position="18"/>
        <end position="156"/>
    </location>
</feature>
<evidence type="ECO:0000313" key="9">
    <source>
        <dbReference type="EMBL" id="ADY48473.1"/>
    </source>
</evidence>
<feature type="transmembrane region" description="Helical" evidence="6">
    <location>
        <begin position="41"/>
        <end position="59"/>
    </location>
</feature>
<protein>
    <recommendedName>
        <fullName evidence="6">Anoctamin</fullName>
    </recommendedName>
</protein>
<dbReference type="PANTHER" id="PTHR12308">
    <property type="entry name" value="ANOCTAMIN"/>
    <property type="match status" value="1"/>
</dbReference>
<evidence type="ECO:0000256" key="1">
    <source>
        <dbReference type="ARBA" id="ARBA00004141"/>
    </source>
</evidence>
<dbReference type="Pfam" id="PF04547">
    <property type="entry name" value="Anoctamin"/>
    <property type="match status" value="1"/>
</dbReference>
<dbReference type="GO" id="GO:0005886">
    <property type="term" value="C:plasma membrane"/>
    <property type="evidence" value="ECO:0007669"/>
    <property type="project" value="TreeGrafter"/>
</dbReference>
<keyword evidence="7" id="KW-0732">Signal</keyword>
<feature type="transmembrane region" description="Helical" evidence="6">
    <location>
        <begin position="80"/>
        <end position="103"/>
    </location>
</feature>
<keyword evidence="5 6" id="KW-0472">Membrane</keyword>
<dbReference type="EMBL" id="JI180462">
    <property type="protein sequence ID" value="ADY48473.1"/>
    <property type="molecule type" value="mRNA"/>
</dbReference>
<comment type="subcellular location">
    <subcellularLocation>
        <location evidence="1 6">Membrane</location>
        <topology evidence="1 6">Multi-pass membrane protein</topology>
    </subcellularLocation>
</comment>
<keyword evidence="3 6" id="KW-0812">Transmembrane</keyword>
<organism evidence="9">
    <name type="scientific">Ascaris suum</name>
    <name type="common">Pig roundworm</name>
    <name type="synonym">Ascaris lumbricoides</name>
    <dbReference type="NCBI Taxonomy" id="6253"/>
    <lineage>
        <taxon>Eukaryota</taxon>
        <taxon>Metazoa</taxon>
        <taxon>Ecdysozoa</taxon>
        <taxon>Nematoda</taxon>
        <taxon>Chromadorea</taxon>
        <taxon>Rhabditida</taxon>
        <taxon>Spirurina</taxon>
        <taxon>Ascaridomorpha</taxon>
        <taxon>Ascaridoidea</taxon>
        <taxon>Ascarididae</taxon>
        <taxon>Ascaris</taxon>
    </lineage>
</organism>
<keyword evidence="4 6" id="KW-1133">Transmembrane helix</keyword>
<evidence type="ECO:0000256" key="5">
    <source>
        <dbReference type="ARBA" id="ARBA00023136"/>
    </source>
</evidence>
<dbReference type="PANTHER" id="PTHR12308:SF73">
    <property type="entry name" value="ANOCTAMIN"/>
    <property type="match status" value="1"/>
</dbReference>
<dbReference type="InterPro" id="IPR049452">
    <property type="entry name" value="Anoctamin_TM"/>
</dbReference>
<dbReference type="InterPro" id="IPR007632">
    <property type="entry name" value="Anoctamin"/>
</dbReference>
<feature type="signal peptide" evidence="7">
    <location>
        <begin position="1"/>
        <end position="17"/>
    </location>
</feature>
<dbReference type="AlphaFoldDB" id="F1LEB9"/>
<evidence type="ECO:0000256" key="6">
    <source>
        <dbReference type="RuleBase" id="RU280814"/>
    </source>
</evidence>
<evidence type="ECO:0000256" key="3">
    <source>
        <dbReference type="ARBA" id="ARBA00022692"/>
    </source>
</evidence>